<dbReference type="GO" id="GO:0004888">
    <property type="term" value="F:transmembrane signaling receptor activity"/>
    <property type="evidence" value="ECO:0007669"/>
    <property type="project" value="InterPro"/>
</dbReference>
<reference evidence="14" key="1">
    <citation type="submission" date="2011-08" db="EMBL/GenBank/DDBJ databases">
        <authorList>
            <person name="Rombauts S."/>
        </authorList>
    </citation>
    <scope>NUCLEOTIDE SEQUENCE</scope>
    <source>
        <strain evidence="14">London</strain>
    </source>
</reference>
<comment type="subcellular location">
    <subcellularLocation>
        <location evidence="2">Cell membrane</location>
    </subcellularLocation>
    <subcellularLocation>
        <location evidence="1">Membrane</location>
        <topology evidence="1">Multi-pass membrane protein</topology>
    </subcellularLocation>
</comment>
<evidence type="ECO:0000256" key="6">
    <source>
        <dbReference type="ARBA" id="ARBA00022729"/>
    </source>
</evidence>
<evidence type="ECO:0000256" key="7">
    <source>
        <dbReference type="ARBA" id="ARBA00022989"/>
    </source>
</evidence>
<dbReference type="InterPro" id="IPR006201">
    <property type="entry name" value="Neur_channel"/>
</dbReference>
<proteinExistence type="predicted"/>
<dbReference type="PROSITE" id="PS00236">
    <property type="entry name" value="NEUROTR_ION_CHANNEL"/>
    <property type="match status" value="1"/>
</dbReference>
<dbReference type="GO" id="GO:0005886">
    <property type="term" value="C:plasma membrane"/>
    <property type="evidence" value="ECO:0007669"/>
    <property type="project" value="UniProtKB-SubCell"/>
</dbReference>
<accession>T1JX97</accession>
<keyword evidence="10" id="KW-0407">Ion channel</keyword>
<dbReference type="AlphaFoldDB" id="T1JX97"/>
<dbReference type="STRING" id="32264.T1JX97"/>
<evidence type="ECO:0000313" key="13">
    <source>
        <dbReference type="EnsemblMetazoa" id="tetur02g11170.1"/>
    </source>
</evidence>
<sequence>MIKLCLLTNVYIFYTIFNQSILPSQSLPVPLTFSPNPDEPLTLYNKVKIVHFSALDTTEAQFDVDLFLIQSWFLNKSVCQGYSDLHNNYSFKAPLVAVDGAMTIIEYDILTKIWLPRTYFPQVKTTINPMSTYTDGFLTIYQTSRIKDQCMVKFMRRLSITVECKLDFRRFPKDTQICPIDLTSAFWSMSTLHYVWDENPIEFRPEDLDQNNYRVNITASSRIDTAYDGKTRSWLTLQFKFDRKISHFILEITVPSILIIISAYFSFFISIDTGSGRFAFSARPLFNLIVLYSSYKTYLPPLSYVNAGDIWMLGNICFGFFTIIIVAFNVHLGQTKKIKSTAANNSNANTPSEISFAVDNFTNANTNNNCTCNRFKHIFILKHFRCFKCKVHPMPKPILLKSQHYDKMMRVFYPTAFIIFNIVYWLYLL</sequence>
<evidence type="ECO:0000256" key="3">
    <source>
        <dbReference type="ARBA" id="ARBA00022448"/>
    </source>
</evidence>
<dbReference type="HOGENOM" id="CLU_010920_0_2_1"/>
<keyword evidence="9 11" id="KW-0472">Membrane</keyword>
<dbReference type="PRINTS" id="PR00253">
    <property type="entry name" value="GABAARECEPTR"/>
</dbReference>
<dbReference type="Gene3D" id="1.20.58.390">
    <property type="entry name" value="Neurotransmitter-gated ion-channel transmembrane domain"/>
    <property type="match status" value="1"/>
</dbReference>
<feature type="transmembrane region" description="Helical" evidence="11">
    <location>
        <begin position="310"/>
        <end position="330"/>
    </location>
</feature>
<dbReference type="InterPro" id="IPR018000">
    <property type="entry name" value="Neurotransmitter_ion_chnl_CS"/>
</dbReference>
<feature type="transmembrane region" description="Helical" evidence="11">
    <location>
        <begin position="411"/>
        <end position="428"/>
    </location>
</feature>
<feature type="transmembrane region" description="Helical" evidence="11">
    <location>
        <begin position="248"/>
        <end position="271"/>
    </location>
</feature>
<keyword evidence="3" id="KW-0813">Transport</keyword>
<dbReference type="EMBL" id="CAEY01000824">
    <property type="status" value="NOT_ANNOTATED_CDS"/>
    <property type="molecule type" value="Genomic_DNA"/>
</dbReference>
<dbReference type="InterPro" id="IPR006202">
    <property type="entry name" value="Neur_chan_lig-bd"/>
</dbReference>
<dbReference type="InterPro" id="IPR038050">
    <property type="entry name" value="Neuro_actylchol_rec"/>
</dbReference>
<evidence type="ECO:0000256" key="11">
    <source>
        <dbReference type="SAM" id="Phobius"/>
    </source>
</evidence>
<dbReference type="SUPFAM" id="SSF90112">
    <property type="entry name" value="Neurotransmitter-gated ion-channel transmembrane pore"/>
    <property type="match status" value="1"/>
</dbReference>
<dbReference type="OrthoDB" id="3176171at2759"/>
<name>T1JX97_TETUR</name>
<dbReference type="InterPro" id="IPR006028">
    <property type="entry name" value="GABAA/Glycine_rcpt"/>
</dbReference>
<dbReference type="InterPro" id="IPR036719">
    <property type="entry name" value="Neuro-gated_channel_TM_sf"/>
</dbReference>
<dbReference type="EnsemblMetazoa" id="tetur02g11170.1">
    <property type="protein sequence ID" value="tetur02g11170.1"/>
    <property type="gene ID" value="tetur02g11170"/>
</dbReference>
<keyword evidence="4" id="KW-1003">Cell membrane</keyword>
<evidence type="ECO:0000256" key="5">
    <source>
        <dbReference type="ARBA" id="ARBA00022692"/>
    </source>
</evidence>
<reference evidence="13" key="2">
    <citation type="submission" date="2015-06" db="UniProtKB">
        <authorList>
            <consortium name="EnsemblMetazoa"/>
        </authorList>
    </citation>
    <scope>IDENTIFICATION</scope>
</reference>
<dbReference type="Pfam" id="PF02931">
    <property type="entry name" value="Neur_chan_LBD"/>
    <property type="match status" value="1"/>
</dbReference>
<keyword evidence="8" id="KW-0406">Ion transport</keyword>
<feature type="domain" description="Neurotransmitter-gated ion-channel ligand-binding" evidence="12">
    <location>
        <begin position="36"/>
        <end position="244"/>
    </location>
</feature>
<keyword evidence="7 11" id="KW-1133">Transmembrane helix</keyword>
<protein>
    <recommendedName>
        <fullName evidence="12">Neurotransmitter-gated ion-channel ligand-binding domain-containing protein</fullName>
    </recommendedName>
</protein>
<evidence type="ECO:0000313" key="14">
    <source>
        <dbReference type="Proteomes" id="UP000015104"/>
    </source>
</evidence>
<dbReference type="SUPFAM" id="SSF63712">
    <property type="entry name" value="Nicotinic receptor ligand binding domain-like"/>
    <property type="match status" value="1"/>
</dbReference>
<dbReference type="OMA" id="LEQNDYS"/>
<dbReference type="PANTHER" id="PTHR18945">
    <property type="entry name" value="NEUROTRANSMITTER GATED ION CHANNEL"/>
    <property type="match status" value="1"/>
</dbReference>
<evidence type="ECO:0000256" key="8">
    <source>
        <dbReference type="ARBA" id="ARBA00023065"/>
    </source>
</evidence>
<organism evidence="13 14">
    <name type="scientific">Tetranychus urticae</name>
    <name type="common">Two-spotted spider mite</name>
    <dbReference type="NCBI Taxonomy" id="32264"/>
    <lineage>
        <taxon>Eukaryota</taxon>
        <taxon>Metazoa</taxon>
        <taxon>Ecdysozoa</taxon>
        <taxon>Arthropoda</taxon>
        <taxon>Chelicerata</taxon>
        <taxon>Arachnida</taxon>
        <taxon>Acari</taxon>
        <taxon>Acariformes</taxon>
        <taxon>Trombidiformes</taxon>
        <taxon>Prostigmata</taxon>
        <taxon>Eleutherengona</taxon>
        <taxon>Raphignathae</taxon>
        <taxon>Tetranychoidea</taxon>
        <taxon>Tetranychidae</taxon>
        <taxon>Tetranychus</taxon>
    </lineage>
</organism>
<keyword evidence="14" id="KW-1185">Reference proteome</keyword>
<evidence type="ECO:0000256" key="9">
    <source>
        <dbReference type="ARBA" id="ARBA00023136"/>
    </source>
</evidence>
<dbReference type="eggNOG" id="KOG3643">
    <property type="taxonomic scope" value="Eukaryota"/>
</dbReference>
<dbReference type="KEGG" id="tut:107370929"/>
<evidence type="ECO:0000256" key="4">
    <source>
        <dbReference type="ARBA" id="ARBA00022475"/>
    </source>
</evidence>
<evidence type="ECO:0000259" key="12">
    <source>
        <dbReference type="Pfam" id="PF02931"/>
    </source>
</evidence>
<dbReference type="GO" id="GO:0005230">
    <property type="term" value="F:extracellular ligand-gated monoatomic ion channel activity"/>
    <property type="evidence" value="ECO:0007669"/>
    <property type="project" value="InterPro"/>
</dbReference>
<keyword evidence="6" id="KW-0732">Signal</keyword>
<dbReference type="Proteomes" id="UP000015104">
    <property type="component" value="Unassembled WGS sequence"/>
</dbReference>
<dbReference type="InterPro" id="IPR036734">
    <property type="entry name" value="Neur_chan_lig-bd_sf"/>
</dbReference>
<evidence type="ECO:0000256" key="2">
    <source>
        <dbReference type="ARBA" id="ARBA00004236"/>
    </source>
</evidence>
<dbReference type="Gene3D" id="2.70.170.10">
    <property type="entry name" value="Neurotransmitter-gated ion-channel ligand-binding domain"/>
    <property type="match status" value="1"/>
</dbReference>
<evidence type="ECO:0000256" key="10">
    <source>
        <dbReference type="ARBA" id="ARBA00023303"/>
    </source>
</evidence>
<gene>
    <name evidence="13" type="primary">107370929</name>
</gene>
<keyword evidence="5 11" id="KW-0812">Transmembrane</keyword>
<evidence type="ECO:0000256" key="1">
    <source>
        <dbReference type="ARBA" id="ARBA00004141"/>
    </source>
</evidence>